<comment type="caution">
    <text evidence="4">The sequence shown here is derived from an EMBL/GenBank/DDBJ whole genome shotgun (WGS) entry which is preliminary data.</text>
</comment>
<dbReference type="PANTHER" id="PTHR43673:SF10">
    <property type="entry name" value="NADH DEHYDROGENASE_NAD(P)H NITROREDUCTASE XCC3605-RELATED"/>
    <property type="match status" value="1"/>
</dbReference>
<keyword evidence="5" id="KW-1185">Reference proteome</keyword>
<dbReference type="AlphaFoldDB" id="A0A848FBR7"/>
<proteinExistence type="inferred from homology"/>
<dbReference type="Pfam" id="PF00881">
    <property type="entry name" value="Nitroreductase"/>
    <property type="match status" value="2"/>
</dbReference>
<evidence type="ECO:0000313" key="5">
    <source>
        <dbReference type="Proteomes" id="UP000574067"/>
    </source>
</evidence>
<evidence type="ECO:0000256" key="2">
    <source>
        <dbReference type="ARBA" id="ARBA00023002"/>
    </source>
</evidence>
<reference evidence="4 5" key="1">
    <citation type="submission" date="2020-04" db="EMBL/GenBank/DDBJ databases">
        <title>Azohydromonas sp. isolated from soil.</title>
        <authorList>
            <person name="Dahal R.H."/>
        </authorList>
    </citation>
    <scope>NUCLEOTIDE SEQUENCE [LARGE SCALE GENOMIC DNA]</scope>
    <source>
        <strain evidence="4 5">G-1-1-14</strain>
    </source>
</reference>
<evidence type="ECO:0000313" key="4">
    <source>
        <dbReference type="EMBL" id="NML16356.1"/>
    </source>
</evidence>
<dbReference type="CDD" id="cd02138">
    <property type="entry name" value="TdsD-like"/>
    <property type="match status" value="1"/>
</dbReference>
<dbReference type="RefSeq" id="WP_169161249.1">
    <property type="nucleotide sequence ID" value="NZ_JABBFW010000009.1"/>
</dbReference>
<comment type="similarity">
    <text evidence="1">Belongs to the nitroreductase family.</text>
</comment>
<sequence length="198" mass="21480">MSAARQPEYRIDPQFTERWSPRAFTGEALDFGTLLTILEAARWAPSGSNLQPWRFIYGLRGTPAFEPLLATLAESNRVWARQAGALVLVLSRTQRVVPGKEEPQPITSHAFDAGAAWMSLALQAQALGWHAHAMGGFDRAVARESLGIPADHALHAVVALGRRGEASLLPPALQEREQPNARLPLAALVAEGKFGFEG</sequence>
<keyword evidence="2" id="KW-0560">Oxidoreductase</keyword>
<name>A0A848FBR7_9BURK</name>
<gene>
    <name evidence="4" type="ORF">HHL10_15345</name>
</gene>
<dbReference type="InterPro" id="IPR000415">
    <property type="entry name" value="Nitroreductase-like"/>
</dbReference>
<dbReference type="GO" id="GO:0016491">
    <property type="term" value="F:oxidoreductase activity"/>
    <property type="evidence" value="ECO:0007669"/>
    <property type="project" value="UniProtKB-KW"/>
</dbReference>
<dbReference type="Gene3D" id="3.40.109.10">
    <property type="entry name" value="NADH Oxidase"/>
    <property type="match status" value="1"/>
</dbReference>
<feature type="domain" description="Nitroreductase" evidence="3">
    <location>
        <begin position="74"/>
        <end position="162"/>
    </location>
</feature>
<organism evidence="4 5">
    <name type="scientific">Azohydromonas caseinilytica</name>
    <dbReference type="NCBI Taxonomy" id="2728836"/>
    <lineage>
        <taxon>Bacteria</taxon>
        <taxon>Pseudomonadati</taxon>
        <taxon>Pseudomonadota</taxon>
        <taxon>Betaproteobacteria</taxon>
        <taxon>Burkholderiales</taxon>
        <taxon>Sphaerotilaceae</taxon>
        <taxon>Azohydromonas</taxon>
    </lineage>
</organism>
<protein>
    <submittedName>
        <fullName evidence="4">Nitroreductase family protein</fullName>
    </submittedName>
</protein>
<dbReference type="PANTHER" id="PTHR43673">
    <property type="entry name" value="NAD(P)H NITROREDUCTASE YDGI-RELATED"/>
    <property type="match status" value="1"/>
</dbReference>
<dbReference type="Proteomes" id="UP000574067">
    <property type="component" value="Unassembled WGS sequence"/>
</dbReference>
<dbReference type="EMBL" id="JABBFW010000009">
    <property type="protein sequence ID" value="NML16356.1"/>
    <property type="molecule type" value="Genomic_DNA"/>
</dbReference>
<accession>A0A848FBR7</accession>
<dbReference type="InterPro" id="IPR029479">
    <property type="entry name" value="Nitroreductase"/>
</dbReference>
<evidence type="ECO:0000259" key="3">
    <source>
        <dbReference type="Pfam" id="PF00881"/>
    </source>
</evidence>
<evidence type="ECO:0000256" key="1">
    <source>
        <dbReference type="ARBA" id="ARBA00007118"/>
    </source>
</evidence>
<feature type="domain" description="Nitroreductase" evidence="3">
    <location>
        <begin position="17"/>
        <end position="56"/>
    </location>
</feature>
<dbReference type="SUPFAM" id="SSF55469">
    <property type="entry name" value="FMN-dependent nitroreductase-like"/>
    <property type="match status" value="1"/>
</dbReference>